<organism evidence="2 3">
    <name type="scientific">Dryococelus australis</name>
    <dbReference type="NCBI Taxonomy" id="614101"/>
    <lineage>
        <taxon>Eukaryota</taxon>
        <taxon>Metazoa</taxon>
        <taxon>Ecdysozoa</taxon>
        <taxon>Arthropoda</taxon>
        <taxon>Hexapoda</taxon>
        <taxon>Insecta</taxon>
        <taxon>Pterygota</taxon>
        <taxon>Neoptera</taxon>
        <taxon>Polyneoptera</taxon>
        <taxon>Phasmatodea</taxon>
        <taxon>Verophasmatodea</taxon>
        <taxon>Anareolatae</taxon>
        <taxon>Phasmatidae</taxon>
        <taxon>Eurycanthinae</taxon>
        <taxon>Dryococelus</taxon>
    </lineage>
</organism>
<evidence type="ECO:0000313" key="2">
    <source>
        <dbReference type="EMBL" id="KAJ8877391.1"/>
    </source>
</evidence>
<protein>
    <submittedName>
        <fullName evidence="2">Uncharacterized protein</fullName>
    </submittedName>
</protein>
<dbReference type="Proteomes" id="UP001159363">
    <property type="component" value="Chromosome 7"/>
</dbReference>
<name>A0ABQ9GZE7_9NEOP</name>
<feature type="compositionally biased region" description="Basic residues" evidence="1">
    <location>
        <begin position="42"/>
        <end position="51"/>
    </location>
</feature>
<feature type="region of interest" description="Disordered" evidence="1">
    <location>
        <begin position="426"/>
        <end position="460"/>
    </location>
</feature>
<proteinExistence type="predicted"/>
<feature type="region of interest" description="Disordered" evidence="1">
    <location>
        <begin position="38"/>
        <end position="62"/>
    </location>
</feature>
<gene>
    <name evidence="2" type="ORF">PR048_021845</name>
</gene>
<evidence type="ECO:0000256" key="1">
    <source>
        <dbReference type="SAM" id="MobiDB-lite"/>
    </source>
</evidence>
<evidence type="ECO:0000313" key="3">
    <source>
        <dbReference type="Proteomes" id="UP001159363"/>
    </source>
</evidence>
<comment type="caution">
    <text evidence="2">The sequence shown here is derived from an EMBL/GenBank/DDBJ whole genome shotgun (WGS) entry which is preliminary data.</text>
</comment>
<feature type="compositionally biased region" description="Basic and acidic residues" evidence="1">
    <location>
        <begin position="52"/>
        <end position="61"/>
    </location>
</feature>
<accession>A0ABQ9GZE7</accession>
<sequence length="929" mass="101065">MPLVGGFSRGAPFPPPPRPFIPALLHTGITTIIGSQDLAQRRNARVRGNRRSPREPADQLHRPARFALAKKTGVNRPGIEPDLPLWETSSLNAQPPRMRTPIPAGAIAWGIVHGEVRQYNKGGGGLKWVGWRAFDLAAVLRGHEGSVPRLVSRAAPGLLFFSLWTVGHVKDGRSSERPPAICHEASSATLGCCRFELRPGLALSGPALAPLPPSRGAGWCRDGTTCSDKQRGGTNRRSLLLEEPCLQSPGNNFGKSLNTDAKLAERKWNTHPSERQSAMLQLLRLAQSSQAVCTGRTQFEEFHEPCAWGKKFEEMVDVRVVVRGLADGAWLKGEGPGSTCLAGSCAREGVDSGGVGWRPWGRELEKKGGRGSAYRVDWSASSLTHSSVDRPRRQTPGGALQCGYRLGAWLSTAWYTRTRTPITNQHTTRLSSARTPFAAGDHPPTSETRTQRRDKRRRAGRVAHLAVEDFERGTYREGVDGVTLSFGGSGGGKSRHDGAPSCELVNGWAGFGILRPQRGSLQALGQLAPAAAAATATAAAAGRRGHAVGPAAQGSRVRVRLRDQRRLPPALPQNQEEPNAKMLPHCNALPVMVLRPPLATMLLLFVPTPVYTTTLLEWFANKVIKTVLTYCNGTVMCGALAIDRDRRGIRSRAVVAGRSNLLILSRDHNGHAFTCPTQRRATDRSTPPASSSAILPARACARCAVLPTLSPRNSRRRRPFQPGGKLDISVTSRTDVSARRLRTLKFIASFATSHYFRHDSLVIAREVVLEEGGATMLMRAWHVLPTVSPPRVSEQPHRPNIVIARRRRPCLTHGGGDTRRWHAITSLNLHCCPSPNCGTLNSDSVEADAAFRNGRGAWQVGFRPGSEADTTRLHNLIADRGSRIDGPSFGFISVAAVYLRIAKLHDPSANMMSFLRGSTVRPRTVRQLF</sequence>
<dbReference type="EMBL" id="JARBHB010000008">
    <property type="protein sequence ID" value="KAJ8877391.1"/>
    <property type="molecule type" value="Genomic_DNA"/>
</dbReference>
<reference evidence="2 3" key="1">
    <citation type="submission" date="2023-02" db="EMBL/GenBank/DDBJ databases">
        <title>LHISI_Scaffold_Assembly.</title>
        <authorList>
            <person name="Stuart O.P."/>
            <person name="Cleave R."/>
            <person name="Magrath M.J.L."/>
            <person name="Mikheyev A.S."/>
        </authorList>
    </citation>
    <scope>NUCLEOTIDE SEQUENCE [LARGE SCALE GENOMIC DNA]</scope>
    <source>
        <strain evidence="2">Daus_M_001</strain>
        <tissue evidence="2">Leg muscle</tissue>
    </source>
</reference>
<keyword evidence="3" id="KW-1185">Reference proteome</keyword>